<dbReference type="Proteomes" id="UP000789920">
    <property type="component" value="Unassembled WGS sequence"/>
</dbReference>
<comment type="caution">
    <text evidence="1">The sequence shown here is derived from an EMBL/GenBank/DDBJ whole genome shotgun (WGS) entry which is preliminary data.</text>
</comment>
<evidence type="ECO:0000313" key="1">
    <source>
        <dbReference type="EMBL" id="CAG8716614.1"/>
    </source>
</evidence>
<organism evidence="1 2">
    <name type="scientific">Racocetra persica</name>
    <dbReference type="NCBI Taxonomy" id="160502"/>
    <lineage>
        <taxon>Eukaryota</taxon>
        <taxon>Fungi</taxon>
        <taxon>Fungi incertae sedis</taxon>
        <taxon>Mucoromycota</taxon>
        <taxon>Glomeromycotina</taxon>
        <taxon>Glomeromycetes</taxon>
        <taxon>Diversisporales</taxon>
        <taxon>Gigasporaceae</taxon>
        <taxon>Racocetra</taxon>
    </lineage>
</organism>
<protein>
    <submittedName>
        <fullName evidence="1">34987_t:CDS:1</fullName>
    </submittedName>
</protein>
<dbReference type="EMBL" id="CAJVQC010022142">
    <property type="protein sequence ID" value="CAG8716614.1"/>
    <property type="molecule type" value="Genomic_DNA"/>
</dbReference>
<gene>
    <name evidence="1" type="ORF">RPERSI_LOCUS10943</name>
</gene>
<proteinExistence type="predicted"/>
<accession>A0ACA9PNA3</accession>
<keyword evidence="2" id="KW-1185">Reference proteome</keyword>
<name>A0ACA9PNA3_9GLOM</name>
<evidence type="ECO:0000313" key="2">
    <source>
        <dbReference type="Proteomes" id="UP000789920"/>
    </source>
</evidence>
<reference evidence="1" key="1">
    <citation type="submission" date="2021-06" db="EMBL/GenBank/DDBJ databases">
        <authorList>
            <person name="Kallberg Y."/>
            <person name="Tangrot J."/>
            <person name="Rosling A."/>
        </authorList>
    </citation>
    <scope>NUCLEOTIDE SEQUENCE</scope>
    <source>
        <strain evidence="1">MA461A</strain>
    </source>
</reference>
<sequence length="190" mass="22307">MMEAQTTNNLLNLLPLEGIQALKQFLKIWKNNNTINNIIEISGQNIFIIHEDGSKITSPIEDIIQQSMESIVEYNNLYEEFINSEEWDTMLQNFEPPEIPNIQENVKIIEVPLEENSNHQSSNKKNNKFLIKQIKRDLAYKIENRVQMNSLYQDTDEIQIFDTIITKIQVFGKKKTNVYQGWKLSFILDN</sequence>